<sequence length="333" mass="38398">MKRLLLVNFEKDTDSKYIGLEPQYFDDKINGKGLLVIAWRKDMKVDVYHEASLHPNPDKFDIAGKGLGLMQKVIFEQKDFEINEYGVQANIIFRDSENRKVEILIKESHPKMREPFGLLAPMGDAATNPSAMPLVLLHDFYFVRRNNTVIHVKIDGKSHQPDKLPIPLDNTWMYFTRYSSDPFIVTFNPSQNGALVNDLQGVILEINGFGAEMKKLVKSGAGHEIRLVFSPAFPQINLLKEGTELKGEFVISGHESTGKIKGIYHVKREMKQVQLKIWPLGGWIPNESKFSLRFLYMVAKVFKNWPKTYEWQATLKEVEGGWEIHSKWERKNY</sequence>
<gene>
    <name evidence="1" type="ORF">ACFFIP_15750</name>
</gene>
<name>A0ABV6FWC6_9BACT</name>
<organism evidence="1 2">
    <name type="scientific">Fontibacter flavus</name>
    <dbReference type="NCBI Taxonomy" id="654838"/>
    <lineage>
        <taxon>Bacteria</taxon>
        <taxon>Pseudomonadati</taxon>
        <taxon>Bacteroidota</taxon>
        <taxon>Cytophagia</taxon>
        <taxon>Cytophagales</taxon>
        <taxon>Cyclobacteriaceae</taxon>
        <taxon>Fontibacter</taxon>
    </lineage>
</organism>
<protein>
    <submittedName>
        <fullName evidence="1">Uncharacterized protein</fullName>
    </submittedName>
</protein>
<accession>A0ABV6FWC6</accession>
<dbReference type="RefSeq" id="WP_382388660.1">
    <property type="nucleotide sequence ID" value="NZ_JBHLWI010000043.1"/>
</dbReference>
<proteinExistence type="predicted"/>
<comment type="caution">
    <text evidence="1">The sequence shown here is derived from an EMBL/GenBank/DDBJ whole genome shotgun (WGS) entry which is preliminary data.</text>
</comment>
<keyword evidence="2" id="KW-1185">Reference proteome</keyword>
<reference evidence="1 2" key="1">
    <citation type="submission" date="2024-09" db="EMBL/GenBank/DDBJ databases">
        <authorList>
            <person name="Sun Q."/>
            <person name="Mori K."/>
        </authorList>
    </citation>
    <scope>NUCLEOTIDE SEQUENCE [LARGE SCALE GENOMIC DNA]</scope>
    <source>
        <strain evidence="1 2">CCM 7650</strain>
    </source>
</reference>
<dbReference type="EMBL" id="JBHLWI010000043">
    <property type="protein sequence ID" value="MFC0264148.1"/>
    <property type="molecule type" value="Genomic_DNA"/>
</dbReference>
<dbReference type="Proteomes" id="UP001589797">
    <property type="component" value="Unassembled WGS sequence"/>
</dbReference>
<evidence type="ECO:0000313" key="1">
    <source>
        <dbReference type="EMBL" id="MFC0264148.1"/>
    </source>
</evidence>
<evidence type="ECO:0000313" key="2">
    <source>
        <dbReference type="Proteomes" id="UP001589797"/>
    </source>
</evidence>